<dbReference type="PANTHER" id="PTHR31071:SF32">
    <property type="entry name" value="OS07G0102200 PROTEIN"/>
    <property type="match status" value="1"/>
</dbReference>
<dbReference type="AlphaFoldDB" id="A0A8T0UTG5"/>
<evidence type="ECO:0000256" key="2">
    <source>
        <dbReference type="SAM" id="MobiDB-lite"/>
    </source>
</evidence>
<keyword evidence="4" id="KW-1185">Reference proteome</keyword>
<feature type="region of interest" description="Disordered" evidence="2">
    <location>
        <begin position="237"/>
        <end position="260"/>
    </location>
</feature>
<dbReference type="Proteomes" id="UP000823388">
    <property type="component" value="Chromosome 3K"/>
</dbReference>
<gene>
    <name evidence="3" type="ORF">PVAP13_3KG262100</name>
</gene>
<name>A0A8T0UTG5_PANVG</name>
<dbReference type="PANTHER" id="PTHR31071">
    <property type="entry name" value="GB|AAF24581.1"/>
    <property type="match status" value="1"/>
</dbReference>
<proteinExistence type="predicted"/>
<evidence type="ECO:0000313" key="3">
    <source>
        <dbReference type="EMBL" id="KAG2627632.1"/>
    </source>
</evidence>
<feature type="region of interest" description="Disordered" evidence="2">
    <location>
        <begin position="172"/>
        <end position="196"/>
    </location>
</feature>
<dbReference type="InterPro" id="IPR043424">
    <property type="entry name" value="BLT-like"/>
</dbReference>
<reference evidence="3" key="1">
    <citation type="submission" date="2020-05" db="EMBL/GenBank/DDBJ databases">
        <title>WGS assembly of Panicum virgatum.</title>
        <authorList>
            <person name="Lovell J.T."/>
            <person name="Jenkins J."/>
            <person name="Shu S."/>
            <person name="Juenger T.E."/>
            <person name="Schmutz J."/>
        </authorList>
    </citation>
    <scope>NUCLEOTIDE SEQUENCE</scope>
    <source>
        <strain evidence="3">AP13</strain>
    </source>
</reference>
<accession>A0A8T0UTG5</accession>
<dbReference type="EMBL" id="CM029041">
    <property type="protein sequence ID" value="KAG2627632.1"/>
    <property type="molecule type" value="Genomic_DNA"/>
</dbReference>
<comment type="caution">
    <text evidence="3">The sequence shown here is derived from an EMBL/GenBank/DDBJ whole genome shotgun (WGS) entry which is preliminary data.</text>
</comment>
<protein>
    <submittedName>
        <fullName evidence="3">Uncharacterized protein</fullName>
    </submittedName>
</protein>
<sequence>MGLDLLSTFVLPRYIFVVFPQKKIQTTLLKTLSRGCVRTPTLHVVLVLLSTPQSYDTERKAHELMEEACSELTRVVEEDQAEVELLRRECLRMQEDMEEERQMLQMAEVWREERVQMKLADAKLALKAKYAQLAHLQAEMEAFLRTRTRTRTRTCSCHSSTPMREARFIVSDAAARPRGGGGSGRASSQHDDDDEVDADSVFEHFRCKEETSSPTPSNASAMMQSPVIPATDLFLAKVDNGGSSSTDMDMDYDGGRDSCS</sequence>
<evidence type="ECO:0000256" key="1">
    <source>
        <dbReference type="SAM" id="Coils"/>
    </source>
</evidence>
<feature type="coiled-coil region" evidence="1">
    <location>
        <begin position="69"/>
        <end position="139"/>
    </location>
</feature>
<keyword evidence="1" id="KW-0175">Coiled coil</keyword>
<dbReference type="OrthoDB" id="682528at2759"/>
<organism evidence="3 4">
    <name type="scientific">Panicum virgatum</name>
    <name type="common">Blackwell switchgrass</name>
    <dbReference type="NCBI Taxonomy" id="38727"/>
    <lineage>
        <taxon>Eukaryota</taxon>
        <taxon>Viridiplantae</taxon>
        <taxon>Streptophyta</taxon>
        <taxon>Embryophyta</taxon>
        <taxon>Tracheophyta</taxon>
        <taxon>Spermatophyta</taxon>
        <taxon>Magnoliopsida</taxon>
        <taxon>Liliopsida</taxon>
        <taxon>Poales</taxon>
        <taxon>Poaceae</taxon>
        <taxon>PACMAD clade</taxon>
        <taxon>Panicoideae</taxon>
        <taxon>Panicodae</taxon>
        <taxon>Paniceae</taxon>
        <taxon>Panicinae</taxon>
        <taxon>Panicum</taxon>
        <taxon>Panicum sect. Hiantes</taxon>
    </lineage>
</organism>
<evidence type="ECO:0000313" key="4">
    <source>
        <dbReference type="Proteomes" id="UP000823388"/>
    </source>
</evidence>